<proteinExistence type="predicted"/>
<gene>
    <name evidence="2" type="ORF">G2W53_017306</name>
</gene>
<name>A0A834TQI9_9FABA</name>
<feature type="compositionally biased region" description="Acidic residues" evidence="1">
    <location>
        <begin position="1"/>
        <end position="11"/>
    </location>
</feature>
<dbReference type="AlphaFoldDB" id="A0A834TQI9"/>
<feature type="region of interest" description="Disordered" evidence="1">
    <location>
        <begin position="1"/>
        <end position="25"/>
    </location>
</feature>
<keyword evidence="3" id="KW-1185">Reference proteome</keyword>
<comment type="caution">
    <text evidence="2">The sequence shown here is derived from an EMBL/GenBank/DDBJ whole genome shotgun (WGS) entry which is preliminary data.</text>
</comment>
<evidence type="ECO:0000256" key="1">
    <source>
        <dbReference type="SAM" id="MobiDB-lite"/>
    </source>
</evidence>
<dbReference type="EMBL" id="JAAIUW010000006">
    <property type="protein sequence ID" value="KAF7826142.1"/>
    <property type="molecule type" value="Genomic_DNA"/>
</dbReference>
<sequence>MGSEKNDEEEAEKNVTRIEQRMVKR</sequence>
<evidence type="ECO:0000313" key="2">
    <source>
        <dbReference type="EMBL" id="KAF7826142.1"/>
    </source>
</evidence>
<accession>A0A834TQI9</accession>
<dbReference type="Proteomes" id="UP000634136">
    <property type="component" value="Unassembled WGS sequence"/>
</dbReference>
<organism evidence="2 3">
    <name type="scientific">Senna tora</name>
    <dbReference type="NCBI Taxonomy" id="362788"/>
    <lineage>
        <taxon>Eukaryota</taxon>
        <taxon>Viridiplantae</taxon>
        <taxon>Streptophyta</taxon>
        <taxon>Embryophyta</taxon>
        <taxon>Tracheophyta</taxon>
        <taxon>Spermatophyta</taxon>
        <taxon>Magnoliopsida</taxon>
        <taxon>eudicotyledons</taxon>
        <taxon>Gunneridae</taxon>
        <taxon>Pentapetalae</taxon>
        <taxon>rosids</taxon>
        <taxon>fabids</taxon>
        <taxon>Fabales</taxon>
        <taxon>Fabaceae</taxon>
        <taxon>Caesalpinioideae</taxon>
        <taxon>Cassia clade</taxon>
        <taxon>Senna</taxon>
    </lineage>
</organism>
<reference evidence="2" key="1">
    <citation type="submission" date="2020-09" db="EMBL/GenBank/DDBJ databases">
        <title>Genome-Enabled Discovery of Anthraquinone Biosynthesis in Senna tora.</title>
        <authorList>
            <person name="Kang S.-H."/>
            <person name="Pandey R.P."/>
            <person name="Lee C.-M."/>
            <person name="Sim J.-S."/>
            <person name="Jeong J.-T."/>
            <person name="Choi B.-S."/>
            <person name="Jung M."/>
            <person name="Ginzburg D."/>
            <person name="Zhao K."/>
            <person name="Won S.Y."/>
            <person name="Oh T.-J."/>
            <person name="Yu Y."/>
            <person name="Kim N.-H."/>
            <person name="Lee O.R."/>
            <person name="Lee T.-H."/>
            <person name="Bashyal P."/>
            <person name="Kim T.-S."/>
            <person name="Lee W.-H."/>
            <person name="Kawkins C."/>
            <person name="Kim C.-K."/>
            <person name="Kim J.S."/>
            <person name="Ahn B.O."/>
            <person name="Rhee S.Y."/>
            <person name="Sohng J.K."/>
        </authorList>
    </citation>
    <scope>NUCLEOTIDE SEQUENCE</scope>
    <source>
        <tissue evidence="2">Leaf</tissue>
    </source>
</reference>
<evidence type="ECO:0000313" key="3">
    <source>
        <dbReference type="Proteomes" id="UP000634136"/>
    </source>
</evidence>
<feature type="compositionally biased region" description="Basic and acidic residues" evidence="1">
    <location>
        <begin position="12"/>
        <end position="25"/>
    </location>
</feature>
<protein>
    <submittedName>
        <fullName evidence="2">Uncharacterized protein</fullName>
    </submittedName>
</protein>